<comment type="similarity">
    <text evidence="2 11">Belongs to the sodium:solute symporter (SSF) (TC 2.A.21) family.</text>
</comment>
<evidence type="ECO:0000256" key="7">
    <source>
        <dbReference type="ARBA" id="ARBA00023053"/>
    </source>
</evidence>
<dbReference type="PANTHER" id="PTHR42985">
    <property type="entry name" value="SODIUM-COUPLED MONOCARBOXYLATE TRANSPORTER"/>
    <property type="match status" value="1"/>
</dbReference>
<dbReference type="InParanoid" id="F6V693"/>
<keyword evidence="9 12" id="KW-0472">Membrane</keyword>
<evidence type="ECO:0000256" key="5">
    <source>
        <dbReference type="ARBA" id="ARBA00022692"/>
    </source>
</evidence>
<dbReference type="GeneTree" id="ENSGT00940000164120"/>
<organism evidence="13 14">
    <name type="scientific">Ciona intestinalis</name>
    <name type="common">Transparent sea squirt</name>
    <name type="synonym">Ascidia intestinalis</name>
    <dbReference type="NCBI Taxonomy" id="7719"/>
    <lineage>
        <taxon>Eukaryota</taxon>
        <taxon>Metazoa</taxon>
        <taxon>Chordata</taxon>
        <taxon>Tunicata</taxon>
        <taxon>Ascidiacea</taxon>
        <taxon>Phlebobranchia</taxon>
        <taxon>Cionidae</taxon>
        <taxon>Ciona</taxon>
    </lineage>
</organism>
<dbReference type="Ensembl" id="ENSCINT00000000099.3">
    <property type="protein sequence ID" value="ENSCINP00000000099.3"/>
    <property type="gene ID" value="ENSCING00000011370.2"/>
</dbReference>
<evidence type="ECO:0000256" key="6">
    <source>
        <dbReference type="ARBA" id="ARBA00022989"/>
    </source>
</evidence>
<feature type="transmembrane region" description="Helical" evidence="12">
    <location>
        <begin position="443"/>
        <end position="464"/>
    </location>
</feature>
<sequence length="548" mass="59723">QTRIKMSDGTYFGPVDFVVFIGMLLVAMGIGVFYAIKDRKEKSKDNYYFGGSNMSPIPLGLSMSATFISAITIIGFPTETYLFGSIVFWYCFASVIPTIVASLYYIPLVHRLKLKSIFMYLELRFHRYLRYLASFLSIFTMIFYMGNTIYIPALALNAVSPLSIQWTIAITSLVCTFYTTLGGMKAVIWTDALQSVIMLSGSLAALIKTTLVGGFGNVWETLERSGRLNVFQMNPDPRIRYTFWSIMTGVSVTWCGALCNNQAITQRFLSCDSVKSARIAAAFAVLPNVGFTLIAVMTGCAMYAYYETCDPVLNGEVAKPDQLLPHLVVDIFQEVPGMAGLFVSAAFSGTLSTVSSGINSLAALLLEDFILPRKPNLNQVMQLTISKFTVVSFGGIVFCFAMLIEKIGATVIQIGFTIAGTLMGPLLGVFTLGLFIPWTTWKGALTGQITATILITWLAIGGLLNPSSDGMSQPLPRSTEECPVLTSLGTNTTSTSTTMSTTIIHNTTMDDVPLSIANTLYALSYLYYGPLAVIITMLVGIPFSFITG</sequence>
<feature type="transmembrane region" description="Helical" evidence="12">
    <location>
        <begin position="128"/>
        <end position="151"/>
    </location>
</feature>
<feature type="transmembrane region" description="Helical" evidence="12">
    <location>
        <begin position="196"/>
        <end position="219"/>
    </location>
</feature>
<feature type="transmembrane region" description="Helical" evidence="12">
    <location>
        <begin position="410"/>
        <end position="436"/>
    </location>
</feature>
<dbReference type="NCBIfam" id="TIGR00813">
    <property type="entry name" value="sss"/>
    <property type="match status" value="1"/>
</dbReference>
<evidence type="ECO:0000256" key="3">
    <source>
        <dbReference type="ARBA" id="ARBA00022448"/>
    </source>
</evidence>
<dbReference type="InterPro" id="IPR001734">
    <property type="entry name" value="Na/solute_symporter"/>
</dbReference>
<dbReference type="Pfam" id="PF00474">
    <property type="entry name" value="SSF"/>
    <property type="match status" value="1"/>
</dbReference>
<dbReference type="InterPro" id="IPR051163">
    <property type="entry name" value="Sodium:Solute_Symporter_SSF"/>
</dbReference>
<evidence type="ECO:0000256" key="8">
    <source>
        <dbReference type="ARBA" id="ARBA00023065"/>
    </source>
</evidence>
<evidence type="ECO:0000256" key="2">
    <source>
        <dbReference type="ARBA" id="ARBA00006434"/>
    </source>
</evidence>
<feature type="transmembrane region" description="Helical" evidence="12">
    <location>
        <begin position="280"/>
        <end position="306"/>
    </location>
</feature>
<dbReference type="STRING" id="7719.ENSCINP00000000099"/>
<keyword evidence="3" id="KW-0813">Transport</keyword>
<keyword evidence="5 12" id="KW-0812">Transmembrane</keyword>
<name>F6V693_CIOIN</name>
<feature type="transmembrane region" description="Helical" evidence="12">
    <location>
        <begin position="385"/>
        <end position="404"/>
    </location>
</feature>
<reference evidence="13" key="4">
    <citation type="submission" date="2025-09" db="UniProtKB">
        <authorList>
            <consortium name="Ensembl"/>
        </authorList>
    </citation>
    <scope>IDENTIFICATION</scope>
</reference>
<dbReference type="EMBL" id="EAAA01001562">
    <property type="status" value="NOT_ANNOTATED_CDS"/>
    <property type="molecule type" value="Genomic_DNA"/>
</dbReference>
<reference evidence="13" key="2">
    <citation type="journal article" date="2008" name="Genome Biol.">
        <title>Improved genome assembly and evidence-based global gene model set for the chordate Ciona intestinalis: new insight into intron and operon populations.</title>
        <authorList>
            <person name="Satou Y."/>
            <person name="Mineta K."/>
            <person name="Ogasawara M."/>
            <person name="Sasakura Y."/>
            <person name="Shoguchi E."/>
            <person name="Ueno K."/>
            <person name="Yamada L."/>
            <person name="Matsumoto J."/>
            <person name="Wasserscheid J."/>
            <person name="Dewar K."/>
            <person name="Wiley G.B."/>
            <person name="Macmil S.L."/>
            <person name="Roe B.A."/>
            <person name="Zeller R.W."/>
            <person name="Hastings K.E."/>
            <person name="Lemaire P."/>
            <person name="Lindquist E."/>
            <person name="Endo T."/>
            <person name="Hotta K."/>
            <person name="Inaba K."/>
        </authorList>
    </citation>
    <scope>NUCLEOTIDE SEQUENCE [LARGE SCALE GENOMIC DNA]</scope>
    <source>
        <strain evidence="13">wild type</strain>
    </source>
</reference>
<feature type="transmembrane region" description="Helical" evidence="12">
    <location>
        <begin position="82"/>
        <end position="107"/>
    </location>
</feature>
<keyword evidence="14" id="KW-1185">Reference proteome</keyword>
<keyword evidence="8" id="KW-0406">Ion transport</keyword>
<dbReference type="GO" id="GO:0006814">
    <property type="term" value="P:sodium ion transport"/>
    <property type="evidence" value="ECO:0000318"/>
    <property type="project" value="GO_Central"/>
</dbReference>
<dbReference type="GO" id="GO:0015293">
    <property type="term" value="F:symporter activity"/>
    <property type="evidence" value="ECO:0000318"/>
    <property type="project" value="GO_Central"/>
</dbReference>
<dbReference type="Proteomes" id="UP000008144">
    <property type="component" value="Chromosome 2"/>
</dbReference>
<evidence type="ECO:0000256" key="10">
    <source>
        <dbReference type="ARBA" id="ARBA00023201"/>
    </source>
</evidence>
<feature type="transmembrane region" description="Helical" evidence="12">
    <location>
        <begin position="525"/>
        <end position="546"/>
    </location>
</feature>
<dbReference type="Gene3D" id="1.20.1730.10">
    <property type="entry name" value="Sodium/glucose cotransporter"/>
    <property type="match status" value="1"/>
</dbReference>
<evidence type="ECO:0000313" key="14">
    <source>
        <dbReference type="Proteomes" id="UP000008144"/>
    </source>
</evidence>
<evidence type="ECO:0000256" key="12">
    <source>
        <dbReference type="SAM" id="Phobius"/>
    </source>
</evidence>
<evidence type="ECO:0000256" key="1">
    <source>
        <dbReference type="ARBA" id="ARBA00004651"/>
    </source>
</evidence>
<keyword evidence="6 12" id="KW-1133">Transmembrane helix</keyword>
<dbReference type="PROSITE" id="PS50283">
    <property type="entry name" value="NA_SOLUT_SYMP_3"/>
    <property type="match status" value="1"/>
</dbReference>
<dbReference type="OMA" id="YMANTIY"/>
<feature type="transmembrane region" description="Helical" evidence="12">
    <location>
        <begin position="239"/>
        <end position="259"/>
    </location>
</feature>
<feature type="transmembrane region" description="Helical" evidence="12">
    <location>
        <begin position="17"/>
        <end position="36"/>
    </location>
</feature>
<evidence type="ECO:0000256" key="9">
    <source>
        <dbReference type="ARBA" id="ARBA00023136"/>
    </source>
</evidence>
<reference evidence="13" key="3">
    <citation type="submission" date="2025-08" db="UniProtKB">
        <authorList>
            <consortium name="Ensembl"/>
        </authorList>
    </citation>
    <scope>IDENTIFICATION</scope>
</reference>
<dbReference type="InterPro" id="IPR038377">
    <property type="entry name" value="Na/Glc_symporter_sf"/>
</dbReference>
<evidence type="ECO:0000256" key="11">
    <source>
        <dbReference type="RuleBase" id="RU362091"/>
    </source>
</evidence>
<feature type="transmembrane region" description="Helical" evidence="12">
    <location>
        <begin position="57"/>
        <end position="76"/>
    </location>
</feature>
<feature type="transmembrane region" description="Helical" evidence="12">
    <location>
        <begin position="163"/>
        <end position="184"/>
    </location>
</feature>
<accession>F6V693</accession>
<evidence type="ECO:0000313" key="13">
    <source>
        <dbReference type="Ensembl" id="ENSCINP00000000099.3"/>
    </source>
</evidence>
<proteinExistence type="inferred from homology"/>
<protein>
    <recommendedName>
        <fullName evidence="15">Sodium-coupled monocarboxylate transporter 1</fullName>
    </recommendedName>
</protein>
<reference evidence="14" key="1">
    <citation type="journal article" date="2002" name="Science">
        <title>The draft genome of Ciona intestinalis: insights into chordate and vertebrate origins.</title>
        <authorList>
            <person name="Dehal P."/>
            <person name="Satou Y."/>
            <person name="Campbell R.K."/>
            <person name="Chapman J."/>
            <person name="Degnan B."/>
            <person name="De Tomaso A."/>
            <person name="Davidson B."/>
            <person name="Di Gregorio A."/>
            <person name="Gelpke M."/>
            <person name="Goodstein D.M."/>
            <person name="Harafuji N."/>
            <person name="Hastings K.E."/>
            <person name="Ho I."/>
            <person name="Hotta K."/>
            <person name="Huang W."/>
            <person name="Kawashima T."/>
            <person name="Lemaire P."/>
            <person name="Martinez D."/>
            <person name="Meinertzhagen I.A."/>
            <person name="Necula S."/>
            <person name="Nonaka M."/>
            <person name="Putnam N."/>
            <person name="Rash S."/>
            <person name="Saiga H."/>
            <person name="Satake M."/>
            <person name="Terry A."/>
            <person name="Yamada L."/>
            <person name="Wang H.G."/>
            <person name="Awazu S."/>
            <person name="Azumi K."/>
            <person name="Boore J."/>
            <person name="Branno M."/>
            <person name="Chin-Bow S."/>
            <person name="DeSantis R."/>
            <person name="Doyle S."/>
            <person name="Francino P."/>
            <person name="Keys D.N."/>
            <person name="Haga S."/>
            <person name="Hayashi H."/>
            <person name="Hino K."/>
            <person name="Imai K.S."/>
            <person name="Inaba K."/>
            <person name="Kano S."/>
            <person name="Kobayashi K."/>
            <person name="Kobayashi M."/>
            <person name="Lee B.I."/>
            <person name="Makabe K.W."/>
            <person name="Manohar C."/>
            <person name="Matassi G."/>
            <person name="Medina M."/>
            <person name="Mochizuki Y."/>
            <person name="Mount S."/>
            <person name="Morishita T."/>
            <person name="Miura S."/>
            <person name="Nakayama A."/>
            <person name="Nishizaka S."/>
            <person name="Nomoto H."/>
            <person name="Ohta F."/>
            <person name="Oishi K."/>
            <person name="Rigoutsos I."/>
            <person name="Sano M."/>
            <person name="Sasaki A."/>
            <person name="Sasakura Y."/>
            <person name="Shoguchi E."/>
            <person name="Shin-i T."/>
            <person name="Spagnuolo A."/>
            <person name="Stainier D."/>
            <person name="Suzuki M.M."/>
            <person name="Tassy O."/>
            <person name="Takatori N."/>
            <person name="Tokuoka M."/>
            <person name="Yagi K."/>
            <person name="Yoshizaki F."/>
            <person name="Wada S."/>
            <person name="Zhang C."/>
            <person name="Hyatt P.D."/>
            <person name="Larimer F."/>
            <person name="Detter C."/>
            <person name="Doggett N."/>
            <person name="Glavina T."/>
            <person name="Hawkins T."/>
            <person name="Richardson P."/>
            <person name="Lucas S."/>
            <person name="Kohara Y."/>
            <person name="Levine M."/>
            <person name="Satoh N."/>
            <person name="Rokhsar D.S."/>
        </authorList>
    </citation>
    <scope>NUCLEOTIDE SEQUENCE [LARGE SCALE GENOMIC DNA]</scope>
</reference>
<dbReference type="AlphaFoldDB" id="F6V693"/>
<dbReference type="CDD" id="cd11492">
    <property type="entry name" value="SLC5sbd_NIS-SMVT"/>
    <property type="match status" value="1"/>
</dbReference>
<evidence type="ECO:0000256" key="4">
    <source>
        <dbReference type="ARBA" id="ARBA00022475"/>
    </source>
</evidence>
<keyword evidence="7" id="KW-0915">Sodium</keyword>
<keyword evidence="10" id="KW-0739">Sodium transport</keyword>
<dbReference type="PANTHER" id="PTHR42985:SF45">
    <property type="entry name" value="SODIUM_IODIDE COTRANSPORTER-LIKE"/>
    <property type="match status" value="1"/>
</dbReference>
<dbReference type="GO" id="GO:0005886">
    <property type="term" value="C:plasma membrane"/>
    <property type="evidence" value="ECO:0007669"/>
    <property type="project" value="UniProtKB-SubCell"/>
</dbReference>
<feature type="transmembrane region" description="Helical" evidence="12">
    <location>
        <begin position="341"/>
        <end position="365"/>
    </location>
</feature>
<keyword evidence="4" id="KW-1003">Cell membrane</keyword>
<comment type="subcellular location">
    <subcellularLocation>
        <location evidence="1">Cell membrane</location>
        <topology evidence="1">Multi-pass membrane protein</topology>
    </subcellularLocation>
</comment>
<dbReference type="HOGENOM" id="CLU_018808_11_1_1"/>
<evidence type="ECO:0008006" key="15">
    <source>
        <dbReference type="Google" id="ProtNLM"/>
    </source>
</evidence>